<dbReference type="GeneID" id="81470079"/>
<dbReference type="Pfam" id="PF00512">
    <property type="entry name" value="HisKA"/>
    <property type="match status" value="1"/>
</dbReference>
<dbReference type="RefSeq" id="WP_187573938.1">
    <property type="nucleotide sequence ID" value="NZ_CP060731.1"/>
</dbReference>
<comment type="subcellular location">
    <subcellularLocation>
        <location evidence="2">Cell inner membrane</location>
        <topology evidence="2">Multi-pass membrane protein</topology>
    </subcellularLocation>
</comment>
<keyword evidence="12 15" id="KW-1133">Transmembrane helix</keyword>
<keyword evidence="7" id="KW-0808">Transferase</keyword>
<keyword evidence="11" id="KW-0067">ATP-binding</keyword>
<evidence type="ECO:0000259" key="17">
    <source>
        <dbReference type="PROSITE" id="PS50885"/>
    </source>
</evidence>
<name>A0A7G9TEQ2_PSEMX</name>
<keyword evidence="5" id="KW-0997">Cell inner membrane</keyword>
<dbReference type="InterPro" id="IPR003661">
    <property type="entry name" value="HisK_dim/P_dom"/>
</dbReference>
<dbReference type="PANTHER" id="PTHR44936:SF5">
    <property type="entry name" value="SENSOR HISTIDINE KINASE ENVZ"/>
    <property type="match status" value="1"/>
</dbReference>
<keyword evidence="8 15" id="KW-0812">Transmembrane</keyword>
<dbReference type="InterPro" id="IPR036890">
    <property type="entry name" value="HATPase_C_sf"/>
</dbReference>
<dbReference type="InterPro" id="IPR050980">
    <property type="entry name" value="2C_sensor_his_kinase"/>
</dbReference>
<dbReference type="InterPro" id="IPR005467">
    <property type="entry name" value="His_kinase_dom"/>
</dbReference>
<dbReference type="SMART" id="SM00387">
    <property type="entry name" value="HATPase_c"/>
    <property type="match status" value="1"/>
</dbReference>
<evidence type="ECO:0000256" key="15">
    <source>
        <dbReference type="SAM" id="Phobius"/>
    </source>
</evidence>
<evidence type="ECO:0000259" key="16">
    <source>
        <dbReference type="PROSITE" id="PS50109"/>
    </source>
</evidence>
<dbReference type="GO" id="GO:0005524">
    <property type="term" value="F:ATP binding"/>
    <property type="evidence" value="ECO:0007669"/>
    <property type="project" value="UniProtKB-KW"/>
</dbReference>
<feature type="domain" description="Histidine kinase" evidence="16">
    <location>
        <begin position="229"/>
        <end position="421"/>
    </location>
</feature>
<keyword evidence="9" id="KW-0547">Nucleotide-binding</keyword>
<dbReference type="SUPFAM" id="SSF55874">
    <property type="entry name" value="ATPase domain of HSP90 chaperone/DNA topoisomerase II/histidine kinase"/>
    <property type="match status" value="1"/>
</dbReference>
<dbReference type="Pfam" id="PF02518">
    <property type="entry name" value="HATPase_c"/>
    <property type="match status" value="1"/>
</dbReference>
<keyword evidence="14 15" id="KW-0472">Membrane</keyword>
<evidence type="ECO:0000256" key="8">
    <source>
        <dbReference type="ARBA" id="ARBA00022692"/>
    </source>
</evidence>
<feature type="domain" description="HAMP" evidence="17">
    <location>
        <begin position="169"/>
        <end position="221"/>
    </location>
</feature>
<gene>
    <name evidence="18" type="ORF">IAE60_03820</name>
</gene>
<accession>A0A7G9TEQ2</accession>
<evidence type="ECO:0000256" key="3">
    <source>
        <dbReference type="ARBA" id="ARBA00012438"/>
    </source>
</evidence>
<dbReference type="CDD" id="cd00082">
    <property type="entry name" value="HisKA"/>
    <property type="match status" value="1"/>
</dbReference>
<dbReference type="Gene3D" id="1.10.287.130">
    <property type="match status" value="1"/>
</dbReference>
<evidence type="ECO:0000256" key="11">
    <source>
        <dbReference type="ARBA" id="ARBA00022840"/>
    </source>
</evidence>
<evidence type="ECO:0000256" key="14">
    <source>
        <dbReference type="ARBA" id="ARBA00023136"/>
    </source>
</evidence>
<dbReference type="SMART" id="SM00388">
    <property type="entry name" value="HisKA"/>
    <property type="match status" value="1"/>
</dbReference>
<keyword evidence="6" id="KW-0597">Phosphoprotein</keyword>
<dbReference type="PROSITE" id="PS50885">
    <property type="entry name" value="HAMP"/>
    <property type="match status" value="1"/>
</dbReference>
<proteinExistence type="predicted"/>
<dbReference type="PANTHER" id="PTHR44936">
    <property type="entry name" value="SENSOR PROTEIN CREC"/>
    <property type="match status" value="1"/>
</dbReference>
<organism evidence="18 19">
    <name type="scientific">Pseudoxanthomonas mexicana</name>
    <dbReference type="NCBI Taxonomy" id="128785"/>
    <lineage>
        <taxon>Bacteria</taxon>
        <taxon>Pseudomonadati</taxon>
        <taxon>Pseudomonadota</taxon>
        <taxon>Gammaproteobacteria</taxon>
        <taxon>Lysobacterales</taxon>
        <taxon>Lysobacteraceae</taxon>
        <taxon>Pseudoxanthomonas</taxon>
    </lineage>
</organism>
<dbReference type="SMART" id="SM00304">
    <property type="entry name" value="HAMP"/>
    <property type="match status" value="1"/>
</dbReference>
<dbReference type="EC" id="2.7.13.3" evidence="3"/>
<dbReference type="Gene3D" id="3.30.565.10">
    <property type="entry name" value="Histidine kinase-like ATPase, C-terminal domain"/>
    <property type="match status" value="1"/>
</dbReference>
<sequence>MRAPLPRSVFGQLALVIALVLAGAGVLAVLLGRELATRPAAEQLLRAMQGFAEVVEALDQHQPHARTVAQLRDAGLEVRSTPPADARPRFAPLLRELRERAAGTLGAGRELRMDAGRGLRVIWLKPATREPLWVSFAYDRPGTGMRRFSVFMLIGCVALVWLAAAYFARRLVQPLRQLAAAAPAIVRGDAPPIVPARAPREVAGLAQALGEASRDVRAAAEERALLLAGISHDLRTPLTRLQFALEMVPDTDPDLTRSMQRDIMEMDAILGQFIAFARDGRDEGSETVDLAAICRHAVAAASKGWRVELPEHALLPGKPMALLRAVENLLVNAERHGALPLSLRLWAEGPAWVVEVADGGPGLSADAAERARQPFVHDQAGGGSGLGLPIVDRVARQHGGELRLLPNTPQGLRAQLWLRAG</sequence>
<dbReference type="SUPFAM" id="SSF47384">
    <property type="entry name" value="Homodimeric domain of signal transducing histidine kinase"/>
    <property type="match status" value="1"/>
</dbReference>
<evidence type="ECO:0000256" key="1">
    <source>
        <dbReference type="ARBA" id="ARBA00000085"/>
    </source>
</evidence>
<feature type="transmembrane region" description="Helical" evidence="15">
    <location>
        <begin position="148"/>
        <end position="168"/>
    </location>
</feature>
<dbReference type="InterPro" id="IPR003594">
    <property type="entry name" value="HATPase_dom"/>
</dbReference>
<dbReference type="PRINTS" id="PR00344">
    <property type="entry name" value="BCTRLSENSOR"/>
</dbReference>
<reference evidence="18 19" key="1">
    <citation type="submission" date="2020-08" db="EMBL/GenBank/DDBJ databases">
        <title>Streptomycin Non-resistant strain, P. mexicana.</title>
        <authorList>
            <person name="Ganesh-Kumar S."/>
            <person name="Zhe T."/>
            <person name="Yu Z."/>
            <person name="Min Y."/>
        </authorList>
    </citation>
    <scope>NUCLEOTIDE SEQUENCE [LARGE SCALE GENOMIC DNA]</scope>
    <source>
        <strain evidence="18 19">GTZY2</strain>
    </source>
</reference>
<feature type="transmembrane region" description="Helical" evidence="15">
    <location>
        <begin position="12"/>
        <end position="31"/>
    </location>
</feature>
<dbReference type="CDD" id="cd00075">
    <property type="entry name" value="HATPase"/>
    <property type="match status" value="1"/>
</dbReference>
<evidence type="ECO:0000256" key="4">
    <source>
        <dbReference type="ARBA" id="ARBA00022475"/>
    </source>
</evidence>
<keyword evidence="13" id="KW-0902">Two-component regulatory system</keyword>
<evidence type="ECO:0000256" key="2">
    <source>
        <dbReference type="ARBA" id="ARBA00004429"/>
    </source>
</evidence>
<evidence type="ECO:0000313" key="18">
    <source>
        <dbReference type="EMBL" id="QNN78577.1"/>
    </source>
</evidence>
<evidence type="ECO:0000256" key="13">
    <source>
        <dbReference type="ARBA" id="ARBA00023012"/>
    </source>
</evidence>
<evidence type="ECO:0000256" key="6">
    <source>
        <dbReference type="ARBA" id="ARBA00022553"/>
    </source>
</evidence>
<keyword evidence="10" id="KW-0418">Kinase</keyword>
<dbReference type="GO" id="GO:0005886">
    <property type="term" value="C:plasma membrane"/>
    <property type="evidence" value="ECO:0007669"/>
    <property type="project" value="UniProtKB-SubCell"/>
</dbReference>
<dbReference type="PROSITE" id="PS50109">
    <property type="entry name" value="HIS_KIN"/>
    <property type="match status" value="1"/>
</dbReference>
<protein>
    <recommendedName>
        <fullName evidence="3">histidine kinase</fullName>
        <ecNumber evidence="3">2.7.13.3</ecNumber>
    </recommendedName>
</protein>
<dbReference type="AlphaFoldDB" id="A0A7G9TEQ2"/>
<evidence type="ECO:0000256" key="10">
    <source>
        <dbReference type="ARBA" id="ARBA00022777"/>
    </source>
</evidence>
<comment type="catalytic activity">
    <reaction evidence="1">
        <text>ATP + protein L-histidine = ADP + protein N-phospho-L-histidine.</text>
        <dbReference type="EC" id="2.7.13.3"/>
    </reaction>
</comment>
<evidence type="ECO:0000313" key="19">
    <source>
        <dbReference type="Proteomes" id="UP000515838"/>
    </source>
</evidence>
<evidence type="ECO:0000256" key="12">
    <source>
        <dbReference type="ARBA" id="ARBA00022989"/>
    </source>
</evidence>
<dbReference type="GO" id="GO:0000155">
    <property type="term" value="F:phosphorelay sensor kinase activity"/>
    <property type="evidence" value="ECO:0007669"/>
    <property type="project" value="InterPro"/>
</dbReference>
<evidence type="ECO:0000256" key="5">
    <source>
        <dbReference type="ARBA" id="ARBA00022519"/>
    </source>
</evidence>
<dbReference type="InterPro" id="IPR004358">
    <property type="entry name" value="Sig_transdc_His_kin-like_C"/>
</dbReference>
<dbReference type="Proteomes" id="UP000515838">
    <property type="component" value="Chromosome"/>
</dbReference>
<dbReference type="EMBL" id="CP060731">
    <property type="protein sequence ID" value="QNN78577.1"/>
    <property type="molecule type" value="Genomic_DNA"/>
</dbReference>
<dbReference type="InterPro" id="IPR036097">
    <property type="entry name" value="HisK_dim/P_sf"/>
</dbReference>
<dbReference type="InterPro" id="IPR003660">
    <property type="entry name" value="HAMP_dom"/>
</dbReference>
<keyword evidence="4" id="KW-1003">Cell membrane</keyword>
<evidence type="ECO:0000256" key="7">
    <source>
        <dbReference type="ARBA" id="ARBA00022679"/>
    </source>
</evidence>
<evidence type="ECO:0000256" key="9">
    <source>
        <dbReference type="ARBA" id="ARBA00022741"/>
    </source>
</evidence>